<dbReference type="SMART" id="SM00288">
    <property type="entry name" value="VHS"/>
    <property type="match status" value="1"/>
</dbReference>
<feature type="domain" description="VHS" evidence="7">
    <location>
        <begin position="22"/>
        <end position="158"/>
    </location>
</feature>
<dbReference type="InterPro" id="IPR038425">
    <property type="entry name" value="GAT_sf"/>
</dbReference>
<dbReference type="Pfam" id="PF02883">
    <property type="entry name" value="Alpha_adaptinC2"/>
    <property type="match status" value="1"/>
</dbReference>
<dbReference type="AlphaFoldDB" id="C4R7F9"/>
<dbReference type="CDD" id="cd14235">
    <property type="entry name" value="GAT_GGA_fungi"/>
    <property type="match status" value="1"/>
</dbReference>
<feature type="region of interest" description="Disordered" evidence="6">
    <location>
        <begin position="389"/>
        <end position="414"/>
    </location>
</feature>
<dbReference type="PANTHER" id="PTHR47180:SF1">
    <property type="entry name" value="ADP-RIBOSYLATION FACTOR-BINDING PROTEIN GGA1-RELATED"/>
    <property type="match status" value="1"/>
</dbReference>
<dbReference type="SMR" id="C4R7F9"/>
<evidence type="ECO:0000313" key="10">
    <source>
        <dbReference type="EMBL" id="CAY71534.1"/>
    </source>
</evidence>
<keyword evidence="2" id="KW-0813">Transport</keyword>
<evidence type="ECO:0000256" key="2">
    <source>
        <dbReference type="ARBA" id="ARBA00022448"/>
    </source>
</evidence>
<dbReference type="STRING" id="644223.C4R7F9"/>
<dbReference type="GO" id="GO:0005829">
    <property type="term" value="C:cytosol"/>
    <property type="evidence" value="ECO:0007669"/>
    <property type="project" value="GOC"/>
</dbReference>
<dbReference type="eggNOG" id="KOG1087">
    <property type="taxonomic scope" value="Eukaryota"/>
</dbReference>
<proteinExistence type="predicted"/>
<dbReference type="GO" id="GO:0006895">
    <property type="term" value="P:Golgi to endosome transport"/>
    <property type="evidence" value="ECO:0007669"/>
    <property type="project" value="UniProtKB-ARBA"/>
</dbReference>
<dbReference type="Gene3D" id="2.60.40.1230">
    <property type="match status" value="1"/>
</dbReference>
<dbReference type="PROSITE" id="PS50179">
    <property type="entry name" value="VHS"/>
    <property type="match status" value="1"/>
</dbReference>
<dbReference type="SMART" id="SM00809">
    <property type="entry name" value="Alpha_adaptinC2"/>
    <property type="match status" value="1"/>
</dbReference>
<reference evidence="10 11" key="1">
    <citation type="journal article" date="2009" name="Nat. Biotechnol.">
        <title>Genome sequence of the recombinant protein production host Pichia pastoris.</title>
        <authorList>
            <person name="De Schutter K."/>
            <person name="Lin Y.C."/>
            <person name="Tiels P."/>
            <person name="Van Hecke A."/>
            <person name="Glinka S."/>
            <person name="Weber-Lehmann J."/>
            <person name="Rouze P."/>
            <person name="Van de Peer Y."/>
            <person name="Callewaert N."/>
        </authorList>
    </citation>
    <scope>NUCLEOTIDE SEQUENCE [LARGE SCALE GENOMIC DNA]</scope>
    <source>
        <strain evidence="11">GS115 / ATCC 20864</strain>
    </source>
</reference>
<dbReference type="GO" id="GO:0006896">
    <property type="term" value="P:Golgi to vacuole transport"/>
    <property type="evidence" value="ECO:0007669"/>
    <property type="project" value="TreeGrafter"/>
</dbReference>
<dbReference type="Pfam" id="PF00790">
    <property type="entry name" value="VHS"/>
    <property type="match status" value="1"/>
</dbReference>
<dbReference type="InterPro" id="IPR008153">
    <property type="entry name" value="GAE_dom"/>
</dbReference>
<dbReference type="SUPFAM" id="SSF49348">
    <property type="entry name" value="Clathrin adaptor appendage domain"/>
    <property type="match status" value="1"/>
</dbReference>
<evidence type="ECO:0000313" key="11">
    <source>
        <dbReference type="Proteomes" id="UP000000314"/>
    </source>
</evidence>
<protein>
    <submittedName>
        <fullName evidence="10">Golgi-localized protein with homology to gamma-adaptin</fullName>
    </submittedName>
</protein>
<evidence type="ECO:0000256" key="5">
    <source>
        <dbReference type="ARBA" id="ARBA00053552"/>
    </source>
</evidence>
<feature type="compositionally biased region" description="Low complexity" evidence="6">
    <location>
        <begin position="404"/>
        <end position="414"/>
    </location>
</feature>
<dbReference type="Gene3D" id="1.20.5.170">
    <property type="match status" value="1"/>
</dbReference>
<dbReference type="PROSITE" id="PS50909">
    <property type="entry name" value="GAT"/>
    <property type="match status" value="1"/>
</dbReference>
<dbReference type="HOGENOM" id="CLU_017092_0_0_1"/>
<organism evidence="10 11">
    <name type="scientific">Komagataella phaffii (strain GS115 / ATCC 20864)</name>
    <name type="common">Yeast</name>
    <name type="synonym">Pichia pastoris</name>
    <dbReference type="NCBI Taxonomy" id="644223"/>
    <lineage>
        <taxon>Eukaryota</taxon>
        <taxon>Fungi</taxon>
        <taxon>Dikarya</taxon>
        <taxon>Ascomycota</taxon>
        <taxon>Saccharomycotina</taxon>
        <taxon>Pichiomycetes</taxon>
        <taxon>Pichiales</taxon>
        <taxon>Pichiaceae</taxon>
        <taxon>Komagataella</taxon>
    </lineage>
</organism>
<dbReference type="InterPro" id="IPR013041">
    <property type="entry name" value="Clathrin_app_Ig-like_sf"/>
</dbReference>
<dbReference type="KEGG" id="ppa:PAS_chr4_0297"/>
<keyword evidence="11" id="KW-1185">Reference proteome</keyword>
<keyword evidence="4" id="KW-0333">Golgi apparatus</keyword>
<dbReference type="Pfam" id="PF03127">
    <property type="entry name" value="GAT"/>
    <property type="match status" value="1"/>
</dbReference>
<dbReference type="Gene3D" id="1.25.40.90">
    <property type="match status" value="1"/>
</dbReference>
<dbReference type="GO" id="GO:0043328">
    <property type="term" value="P:protein transport to vacuole involved in ubiquitin-dependent protein catabolic process via the multivesicular body sorting pathway"/>
    <property type="evidence" value="ECO:0007669"/>
    <property type="project" value="TreeGrafter"/>
</dbReference>
<evidence type="ECO:0000256" key="1">
    <source>
        <dbReference type="ARBA" id="ARBA00004601"/>
    </source>
</evidence>
<dbReference type="GO" id="GO:0005802">
    <property type="term" value="C:trans-Golgi network"/>
    <property type="evidence" value="ECO:0007669"/>
    <property type="project" value="UniProtKB-ARBA"/>
</dbReference>
<dbReference type="OMA" id="KYIRDMH"/>
<evidence type="ECO:0000256" key="3">
    <source>
        <dbReference type="ARBA" id="ARBA00022927"/>
    </source>
</evidence>
<dbReference type="SUPFAM" id="SSF48464">
    <property type="entry name" value="ENTH/VHS domain"/>
    <property type="match status" value="1"/>
</dbReference>
<comment type="subcellular location">
    <subcellularLocation>
        <location evidence="1">Golgi apparatus</location>
        <location evidence="1">trans-Golgi network</location>
    </subcellularLocation>
</comment>
<dbReference type="PANTHER" id="PTHR47180">
    <property type="entry name" value="ADP-RIBOSYLATION FACTOR-BINDING PROTEIN GGA1-RELATED"/>
    <property type="match status" value="1"/>
</dbReference>
<evidence type="ECO:0000256" key="4">
    <source>
        <dbReference type="ARBA" id="ARBA00023034"/>
    </source>
</evidence>
<dbReference type="Proteomes" id="UP000000314">
    <property type="component" value="Chromosome 4"/>
</dbReference>
<dbReference type="InterPro" id="IPR008942">
    <property type="entry name" value="ENTH_VHS"/>
</dbReference>
<dbReference type="InterPro" id="IPR008152">
    <property type="entry name" value="Clathrin_a/b/g-adaptin_app_Ig"/>
</dbReference>
<dbReference type="GO" id="GO:0043130">
    <property type="term" value="F:ubiquitin binding"/>
    <property type="evidence" value="ECO:0007669"/>
    <property type="project" value="InterPro"/>
</dbReference>
<comment type="function">
    <text evidence="5">May play a role in the regulation of membrane traffic through the trans-Golgi network.</text>
</comment>
<evidence type="ECO:0000259" key="9">
    <source>
        <dbReference type="PROSITE" id="PS50909"/>
    </source>
</evidence>
<dbReference type="GeneID" id="8200739"/>
<dbReference type="FunFam" id="1.25.40.90:FF:000008">
    <property type="entry name" value="VHS domain protein"/>
    <property type="match status" value="1"/>
</dbReference>
<dbReference type="Gene3D" id="1.20.58.160">
    <property type="match status" value="1"/>
</dbReference>
<dbReference type="FunFam" id="1.20.5.170:FF:000024">
    <property type="entry name" value="VHS domain-containing protein"/>
    <property type="match status" value="1"/>
</dbReference>
<accession>C4R7F9</accession>
<dbReference type="EMBL" id="FN392322">
    <property type="protein sequence ID" value="CAY71534.1"/>
    <property type="molecule type" value="Genomic_DNA"/>
</dbReference>
<sequence>MSMSLSQVPGVNGKLLRRIHRACKPTLDEPNLALNLEICDLINEKQGSLPRQAAIAVVKLVNSRDPQVSELSLSLLDNLVKNCGYPFHLQISRKEFLNELVKKFPDRPPPRYTRTQRLILGAIEEWTETICKTSRYKEDFGFIRDMHRLLGFKGYIFPEIKKEDAAVLNRSDHLKSIEELQKEERLAQSAKLQELIRRGRPQDLKEANKLMKVMSGFQEDKSFEVSKQEVAENIEKLKRKADIFGDMLNNATNVGKIDPTDETISELYGTLKSSQSTIQKLAQEESDDPEAVNTLLSLNDQVYSLLEKYNFLKEGDISNASKVKSGGGINLIDFDDDDTGSVSPVNANTNESDAVADLLSDLTFNERQASTSVNNSNSINDLLNLGSGTIHLGSPGPQSQIQEAQSPSLPQQQSNSALDDLLNFGSAAKSTGTTTAPAALDPFGMDFPSTTNSVVSQKRFLLHESHHIKIEYEVQSVNPFHFRFFYSNVAVQPVTSFQFLVAVPKLWDLQLKPQSSNFLASNTKDAIWQDVTITSKSGDSSAKDVKIKWKIDYAVSAVTAVEDGVAVIPQSQ</sequence>
<dbReference type="SUPFAM" id="SSF89009">
    <property type="entry name" value="GAT-like domain"/>
    <property type="match status" value="1"/>
</dbReference>
<dbReference type="GO" id="GO:0035091">
    <property type="term" value="F:phosphatidylinositol binding"/>
    <property type="evidence" value="ECO:0007669"/>
    <property type="project" value="InterPro"/>
</dbReference>
<dbReference type="CDD" id="cd16998">
    <property type="entry name" value="VHS_GGA_fungi"/>
    <property type="match status" value="1"/>
</dbReference>
<dbReference type="RefSeq" id="XP_002493713.1">
    <property type="nucleotide sequence ID" value="XM_002493668.1"/>
</dbReference>
<feature type="domain" description="GAE" evidence="8">
    <location>
        <begin position="453"/>
        <end position="572"/>
    </location>
</feature>
<dbReference type="InterPro" id="IPR052653">
    <property type="entry name" value="ARF-binding"/>
</dbReference>
<dbReference type="InterPro" id="IPR002014">
    <property type="entry name" value="VHS_dom"/>
</dbReference>
<dbReference type="PROSITE" id="PS50180">
    <property type="entry name" value="GAE"/>
    <property type="match status" value="1"/>
</dbReference>
<evidence type="ECO:0000256" key="6">
    <source>
        <dbReference type="SAM" id="MobiDB-lite"/>
    </source>
</evidence>
<dbReference type="OrthoDB" id="2018246at2759"/>
<dbReference type="InterPro" id="IPR004152">
    <property type="entry name" value="GAT_dom"/>
</dbReference>
<feature type="domain" description="GAT" evidence="9">
    <location>
        <begin position="185"/>
        <end position="314"/>
    </location>
</feature>
<evidence type="ECO:0000259" key="8">
    <source>
        <dbReference type="PROSITE" id="PS50180"/>
    </source>
</evidence>
<gene>
    <name evidence="10" type="ordered locus">PAS_chr4_0297</name>
</gene>
<dbReference type="InParanoid" id="C4R7F9"/>
<name>C4R7F9_KOMPG</name>
<dbReference type="FunCoup" id="C4R7F9">
    <property type="interactions" value="812"/>
</dbReference>
<evidence type="ECO:0000259" key="7">
    <source>
        <dbReference type="PROSITE" id="PS50179"/>
    </source>
</evidence>
<keyword evidence="3" id="KW-0653">Protein transport</keyword>